<dbReference type="GO" id="GO:0008270">
    <property type="term" value="F:zinc ion binding"/>
    <property type="evidence" value="ECO:0007669"/>
    <property type="project" value="UniProtKB-KW"/>
</dbReference>
<evidence type="ECO:0000256" key="4">
    <source>
        <dbReference type="ARBA" id="ARBA00023015"/>
    </source>
</evidence>
<dbReference type="Gene3D" id="3.30.50.10">
    <property type="entry name" value="Erythroid Transcription Factor GATA-1, subunit A"/>
    <property type="match status" value="1"/>
</dbReference>
<keyword evidence="7" id="KW-0675">Receptor</keyword>
<dbReference type="SMART" id="SM00430">
    <property type="entry name" value="HOLI"/>
    <property type="match status" value="1"/>
</dbReference>
<dbReference type="GO" id="GO:0043565">
    <property type="term" value="F:sequence-specific DNA binding"/>
    <property type="evidence" value="ECO:0007669"/>
    <property type="project" value="InterPro"/>
</dbReference>
<reference evidence="11" key="1">
    <citation type="submission" date="2023-10" db="EMBL/GenBank/DDBJ databases">
        <title>Genome assembly of Pristionchus species.</title>
        <authorList>
            <person name="Yoshida K."/>
            <person name="Sommer R.J."/>
        </authorList>
    </citation>
    <scope>NUCLEOTIDE SEQUENCE</scope>
    <source>
        <strain evidence="11">RS0144</strain>
    </source>
</reference>
<name>A0AAV5TKH2_9BILA</name>
<dbReference type="Proteomes" id="UP001432027">
    <property type="component" value="Unassembled WGS sequence"/>
</dbReference>
<organism evidence="11 12">
    <name type="scientific">Pristionchus entomophagus</name>
    <dbReference type="NCBI Taxonomy" id="358040"/>
    <lineage>
        <taxon>Eukaryota</taxon>
        <taxon>Metazoa</taxon>
        <taxon>Ecdysozoa</taxon>
        <taxon>Nematoda</taxon>
        <taxon>Chromadorea</taxon>
        <taxon>Rhabditida</taxon>
        <taxon>Rhabditina</taxon>
        <taxon>Diplogasteromorpha</taxon>
        <taxon>Diplogasteroidea</taxon>
        <taxon>Neodiplogasteridae</taxon>
        <taxon>Pristionchus</taxon>
    </lineage>
</organism>
<dbReference type="InterPro" id="IPR001628">
    <property type="entry name" value="Znf_hrmn_rcpt"/>
</dbReference>
<keyword evidence="3" id="KW-0862">Zinc</keyword>
<feature type="domain" description="NR LBD" evidence="10">
    <location>
        <begin position="141"/>
        <end position="383"/>
    </location>
</feature>
<evidence type="ECO:0000313" key="12">
    <source>
        <dbReference type="Proteomes" id="UP001432027"/>
    </source>
</evidence>
<evidence type="ECO:0000313" key="11">
    <source>
        <dbReference type="EMBL" id="GMS94800.1"/>
    </source>
</evidence>
<dbReference type="Pfam" id="PF00105">
    <property type="entry name" value="zf-C4"/>
    <property type="match status" value="1"/>
</dbReference>
<dbReference type="Pfam" id="PF00104">
    <property type="entry name" value="Hormone_recep"/>
    <property type="match status" value="1"/>
</dbReference>
<proteinExistence type="predicted"/>
<dbReference type="PROSITE" id="PS51843">
    <property type="entry name" value="NR_LBD"/>
    <property type="match status" value="1"/>
</dbReference>
<dbReference type="SMART" id="SM00399">
    <property type="entry name" value="ZnF_C4"/>
    <property type="match status" value="1"/>
</dbReference>
<dbReference type="InterPro" id="IPR035500">
    <property type="entry name" value="NHR-like_dom_sf"/>
</dbReference>
<dbReference type="InterPro" id="IPR000536">
    <property type="entry name" value="Nucl_hrmn_rcpt_lig-bd"/>
</dbReference>
<keyword evidence="6" id="KW-0804">Transcription</keyword>
<keyword evidence="4" id="KW-0805">Transcription regulation</keyword>
<evidence type="ECO:0000256" key="1">
    <source>
        <dbReference type="ARBA" id="ARBA00022723"/>
    </source>
</evidence>
<dbReference type="PANTHER" id="PTHR46011">
    <property type="entry name" value="NUCLEAR HORMONE RECEPTOR FAMILY MEMBER NHR-86-RELATED"/>
    <property type="match status" value="1"/>
</dbReference>
<dbReference type="PANTHER" id="PTHR46011:SF6">
    <property type="entry name" value="HIGH ZINC ACTIVATED NUCLEAR RECEPTOR PROTEIN"/>
    <property type="match status" value="1"/>
</dbReference>
<dbReference type="GO" id="GO:0003700">
    <property type="term" value="F:DNA-binding transcription factor activity"/>
    <property type="evidence" value="ECO:0007669"/>
    <property type="project" value="InterPro"/>
</dbReference>
<evidence type="ECO:0000256" key="8">
    <source>
        <dbReference type="ARBA" id="ARBA00023242"/>
    </source>
</evidence>
<evidence type="ECO:0000259" key="10">
    <source>
        <dbReference type="PROSITE" id="PS51843"/>
    </source>
</evidence>
<keyword evidence="1" id="KW-0479">Metal-binding</keyword>
<dbReference type="AlphaFoldDB" id="A0AAV5TKH2"/>
<comment type="caution">
    <text evidence="11">The sequence shown here is derived from an EMBL/GenBank/DDBJ whole genome shotgun (WGS) entry which is preliminary data.</text>
</comment>
<dbReference type="PROSITE" id="PS51030">
    <property type="entry name" value="NUCLEAR_REC_DBD_2"/>
    <property type="match status" value="1"/>
</dbReference>
<dbReference type="SUPFAM" id="SSF48508">
    <property type="entry name" value="Nuclear receptor ligand-binding domain"/>
    <property type="match status" value="1"/>
</dbReference>
<dbReference type="InterPro" id="IPR013088">
    <property type="entry name" value="Znf_NHR/GATA"/>
</dbReference>
<sequence>MNNHRRTSVNAQLRNCLICTVPIKECHLGIDSCRACSVFYKRTAKMDQNLIRCKKGSDDCIEKEPTTSCRKCRYRKFCDVLNRALEENAKESEDTDDELDNNFDQLPSTSFIDHNSFKLVPSISKDTPLMSRIRHGYSLLCVVRKAGEFQWLPNDFSPSIEEIEQNKIHFFPATYSVIHSIAKVFMAALFDFGNATFEDFRRLSTDDKGTVVTTSFKLVNMLEATYRANHYFPDCDTGLPGYMFILNGEIVENFFDDCPRPINKAEAVDACRRNMSELNRMSKDHYKKVMPTDDEFALLLGLAFWNHEISTVNEKLGPIVERNRNAVTKELHVVYKKQGRSDYATRLGELYCLIANLEEVCTLADEDGELYRLMNFLTENRCR</sequence>
<keyword evidence="8" id="KW-0539">Nucleus</keyword>
<evidence type="ECO:0000256" key="6">
    <source>
        <dbReference type="ARBA" id="ARBA00023163"/>
    </source>
</evidence>
<evidence type="ECO:0008006" key="13">
    <source>
        <dbReference type="Google" id="ProtNLM"/>
    </source>
</evidence>
<evidence type="ECO:0000259" key="9">
    <source>
        <dbReference type="PROSITE" id="PS51030"/>
    </source>
</evidence>
<evidence type="ECO:0000256" key="5">
    <source>
        <dbReference type="ARBA" id="ARBA00023125"/>
    </source>
</evidence>
<keyword evidence="12" id="KW-1185">Reference proteome</keyword>
<dbReference type="Gene3D" id="1.10.565.10">
    <property type="entry name" value="Retinoid X Receptor"/>
    <property type="match status" value="1"/>
</dbReference>
<dbReference type="EMBL" id="BTSX01000004">
    <property type="protein sequence ID" value="GMS94800.1"/>
    <property type="molecule type" value="Genomic_DNA"/>
</dbReference>
<protein>
    <recommendedName>
        <fullName evidence="13">Nuclear receptor</fullName>
    </recommendedName>
</protein>
<keyword evidence="2" id="KW-0863">Zinc-finger</keyword>
<evidence type="ECO:0000256" key="3">
    <source>
        <dbReference type="ARBA" id="ARBA00022833"/>
    </source>
</evidence>
<accession>A0AAV5TKH2</accession>
<keyword evidence="5" id="KW-0238">DNA-binding</keyword>
<gene>
    <name evidence="11" type="ORF">PENTCL1PPCAC_16975</name>
</gene>
<evidence type="ECO:0000256" key="2">
    <source>
        <dbReference type="ARBA" id="ARBA00022771"/>
    </source>
</evidence>
<dbReference type="GO" id="GO:0005634">
    <property type="term" value="C:nucleus"/>
    <property type="evidence" value="ECO:0007669"/>
    <property type="project" value="TreeGrafter"/>
</dbReference>
<evidence type="ECO:0000256" key="7">
    <source>
        <dbReference type="ARBA" id="ARBA00023170"/>
    </source>
</evidence>
<dbReference type="SUPFAM" id="SSF57716">
    <property type="entry name" value="Glucocorticoid receptor-like (DNA-binding domain)"/>
    <property type="match status" value="1"/>
</dbReference>
<feature type="domain" description="Nuclear receptor" evidence="9">
    <location>
        <begin position="13"/>
        <end position="92"/>
    </location>
</feature>